<dbReference type="Pfam" id="PF00720">
    <property type="entry name" value="SSI"/>
    <property type="match status" value="1"/>
</dbReference>
<dbReference type="RefSeq" id="WP_090004830.1">
    <property type="nucleotide sequence ID" value="NZ_FNET01000002.1"/>
</dbReference>
<evidence type="ECO:0000256" key="9">
    <source>
        <dbReference type="SAM" id="SignalP"/>
    </source>
</evidence>
<dbReference type="Proteomes" id="UP000199682">
    <property type="component" value="Unassembled WGS sequence"/>
</dbReference>
<keyword evidence="4" id="KW-0964">Secreted</keyword>
<dbReference type="GO" id="GO:0004867">
    <property type="term" value="F:serine-type endopeptidase inhibitor activity"/>
    <property type="evidence" value="ECO:0007669"/>
    <property type="project" value="UniProtKB-KW"/>
</dbReference>
<dbReference type="GO" id="GO:0005576">
    <property type="term" value="C:extracellular region"/>
    <property type="evidence" value="ECO:0007669"/>
    <property type="project" value="UniProtKB-SubCell"/>
</dbReference>
<dbReference type="InterPro" id="IPR000691">
    <property type="entry name" value="Prot_inh_I16_SSI"/>
</dbReference>
<protein>
    <submittedName>
        <fullName evidence="11">Subtilisin inhibitor-like</fullName>
    </submittedName>
</protein>
<comment type="subcellular location">
    <subcellularLocation>
        <location evidence="1">Secreted</location>
    </subcellularLocation>
</comment>
<keyword evidence="6 8" id="KW-0722">Serine protease inhibitor</keyword>
<keyword evidence="9" id="KW-0732">Signal</keyword>
<evidence type="ECO:0000256" key="4">
    <source>
        <dbReference type="ARBA" id="ARBA00022525"/>
    </source>
</evidence>
<accession>A0A1G8UNX2</accession>
<dbReference type="AlphaFoldDB" id="A0A1G8UNX2"/>
<reference evidence="12" key="1">
    <citation type="submission" date="2016-10" db="EMBL/GenBank/DDBJ databases">
        <authorList>
            <person name="Varghese N."/>
            <person name="Submissions S."/>
        </authorList>
    </citation>
    <scope>NUCLEOTIDE SEQUENCE [LARGE SCALE GENOMIC DNA]</scope>
    <source>
        <strain evidence="12">DSM 44796</strain>
    </source>
</reference>
<evidence type="ECO:0000256" key="7">
    <source>
        <dbReference type="ARBA" id="ARBA00023157"/>
    </source>
</evidence>
<proteinExistence type="inferred from homology"/>
<organism evidence="11 12">
    <name type="scientific">Lentzea albidocapillata subsp. violacea</name>
    <dbReference type="NCBI Taxonomy" id="128104"/>
    <lineage>
        <taxon>Bacteria</taxon>
        <taxon>Bacillati</taxon>
        <taxon>Actinomycetota</taxon>
        <taxon>Actinomycetes</taxon>
        <taxon>Pseudonocardiales</taxon>
        <taxon>Pseudonocardiaceae</taxon>
        <taxon>Lentzea</taxon>
    </lineage>
</organism>
<gene>
    <name evidence="11" type="ORF">SAMN04488074_102364</name>
</gene>
<evidence type="ECO:0000256" key="6">
    <source>
        <dbReference type="ARBA" id="ARBA00022900"/>
    </source>
</evidence>
<name>A0A1G8UNX2_9PSEU</name>
<keyword evidence="5 8" id="KW-0646">Protease inhibitor</keyword>
<keyword evidence="7" id="KW-1015">Disulfide bond</keyword>
<evidence type="ECO:0000313" key="12">
    <source>
        <dbReference type="Proteomes" id="UP000199682"/>
    </source>
</evidence>
<feature type="domain" description="Subtilisin inhibitor" evidence="10">
    <location>
        <begin position="38"/>
        <end position="122"/>
    </location>
</feature>
<dbReference type="Gene3D" id="3.30.350.10">
    <property type="entry name" value="Subtilisin inhibitor-like"/>
    <property type="match status" value="1"/>
</dbReference>
<dbReference type="EMBL" id="FNET01000002">
    <property type="protein sequence ID" value="SDJ55576.1"/>
    <property type="molecule type" value="Genomic_DNA"/>
</dbReference>
<evidence type="ECO:0000313" key="11">
    <source>
        <dbReference type="EMBL" id="SDJ55576.1"/>
    </source>
</evidence>
<sequence length="136" mass="14379">MSGRIFAFVTLFVSLFAFAGTAQAAPAAQSPSSSRGGTALVLTAGYSEFDGNVFKATVLTCERGDQHPRRALACATLASTGADLEAMQADGRACTFHYAPVEVAMFGFWRGEPVSEVHTYPNSCVMLAHTGALFDF</sequence>
<evidence type="ECO:0000256" key="5">
    <source>
        <dbReference type="ARBA" id="ARBA00022690"/>
    </source>
</evidence>
<feature type="chain" id="PRO_5011758746" evidence="9">
    <location>
        <begin position="25"/>
        <end position="136"/>
    </location>
</feature>
<evidence type="ECO:0000259" key="10">
    <source>
        <dbReference type="Pfam" id="PF00720"/>
    </source>
</evidence>
<evidence type="ECO:0000256" key="2">
    <source>
        <dbReference type="ARBA" id="ARBA00010472"/>
    </source>
</evidence>
<evidence type="ECO:0000256" key="3">
    <source>
        <dbReference type="ARBA" id="ARBA00011738"/>
    </source>
</evidence>
<evidence type="ECO:0000256" key="8">
    <source>
        <dbReference type="RuleBase" id="RU003471"/>
    </source>
</evidence>
<comment type="subunit">
    <text evidence="3">Homodimer.</text>
</comment>
<evidence type="ECO:0000256" key="1">
    <source>
        <dbReference type="ARBA" id="ARBA00004613"/>
    </source>
</evidence>
<comment type="similarity">
    <text evidence="2 8">Belongs to the protease inhibitor I16 (SSI) family.</text>
</comment>
<dbReference type="InterPro" id="IPR023549">
    <property type="entry name" value="Subtilisin_inhibitor"/>
</dbReference>
<dbReference type="PRINTS" id="PR00294">
    <property type="entry name" value="SSBTLNINHBTR"/>
</dbReference>
<dbReference type="InterPro" id="IPR036819">
    <property type="entry name" value="Subtilisin_inhibitor-like_sf"/>
</dbReference>
<dbReference type="SUPFAM" id="SSF55399">
    <property type="entry name" value="Subtilisin inhibitor"/>
    <property type="match status" value="1"/>
</dbReference>
<feature type="signal peptide" evidence="9">
    <location>
        <begin position="1"/>
        <end position="24"/>
    </location>
</feature>